<dbReference type="OrthoDB" id="1427111at2"/>
<sequence length="156" mass="18019">MIDKKFSQWTKWDDRNSISGIKYPGIYCIAISETVLSEQDFEWIPKITYVGMTNSKAGLKGRLKQFDNTIIGKNGHGGADRFRFQYENYQELVDKLYVSVCSFECDVKSNAPNDLRIMGEVAKFEYDCFAEYVDNFGCLPEFNNKKTSPKYSLTHK</sequence>
<dbReference type="RefSeq" id="WP_130305845.1">
    <property type="nucleotide sequence ID" value="NZ_SHKN01000001.1"/>
</dbReference>
<name>A0A4Q7VIP4_9BACT</name>
<evidence type="ECO:0008006" key="3">
    <source>
        <dbReference type="Google" id="ProtNLM"/>
    </source>
</evidence>
<dbReference type="Proteomes" id="UP000293562">
    <property type="component" value="Unassembled WGS sequence"/>
</dbReference>
<reference evidence="1 2" key="1">
    <citation type="submission" date="2019-02" db="EMBL/GenBank/DDBJ databases">
        <title>Genomic Encyclopedia of Type Strains, Phase IV (KMG-IV): sequencing the most valuable type-strain genomes for metagenomic binning, comparative biology and taxonomic classification.</title>
        <authorList>
            <person name="Goeker M."/>
        </authorList>
    </citation>
    <scope>NUCLEOTIDE SEQUENCE [LARGE SCALE GENOMIC DNA]</scope>
    <source>
        <strain evidence="1 2">DSM 28825</strain>
    </source>
</reference>
<keyword evidence="2" id="KW-1185">Reference proteome</keyword>
<protein>
    <recommendedName>
        <fullName evidence="3">GIY-YIG domain-containing protein</fullName>
    </recommendedName>
</protein>
<dbReference type="AlphaFoldDB" id="A0A4Q7VIP4"/>
<gene>
    <name evidence="1" type="ORF">EV201_0552</name>
</gene>
<proteinExistence type="predicted"/>
<accession>A0A4Q7VIP4</accession>
<comment type="caution">
    <text evidence="1">The sequence shown here is derived from an EMBL/GenBank/DDBJ whole genome shotgun (WGS) entry which is preliminary data.</text>
</comment>
<organism evidence="1 2">
    <name type="scientific">Ancylomarina subtilis</name>
    <dbReference type="NCBI Taxonomy" id="1639035"/>
    <lineage>
        <taxon>Bacteria</taxon>
        <taxon>Pseudomonadati</taxon>
        <taxon>Bacteroidota</taxon>
        <taxon>Bacteroidia</taxon>
        <taxon>Marinilabiliales</taxon>
        <taxon>Marinifilaceae</taxon>
        <taxon>Ancylomarina</taxon>
    </lineage>
</organism>
<evidence type="ECO:0000313" key="1">
    <source>
        <dbReference type="EMBL" id="RZT95924.1"/>
    </source>
</evidence>
<dbReference type="EMBL" id="SHKN01000001">
    <property type="protein sequence ID" value="RZT95924.1"/>
    <property type="molecule type" value="Genomic_DNA"/>
</dbReference>
<evidence type="ECO:0000313" key="2">
    <source>
        <dbReference type="Proteomes" id="UP000293562"/>
    </source>
</evidence>